<dbReference type="GO" id="GO:0046496">
    <property type="term" value="P:nicotinamide nucleotide metabolic process"/>
    <property type="evidence" value="ECO:0007669"/>
    <property type="project" value="UniProtKB-UniRule"/>
</dbReference>
<keyword evidence="4 6" id="KW-0520">NAD</keyword>
<keyword evidence="9" id="KW-1185">Reference proteome</keyword>
<comment type="catalytic activity">
    <reaction evidence="6">
        <text>(6S)-NADPHX + ADP = AMP + phosphate + NADPH + H(+)</text>
        <dbReference type="Rhea" id="RHEA:32235"/>
        <dbReference type="ChEBI" id="CHEBI:15378"/>
        <dbReference type="ChEBI" id="CHEBI:43474"/>
        <dbReference type="ChEBI" id="CHEBI:57783"/>
        <dbReference type="ChEBI" id="CHEBI:64076"/>
        <dbReference type="ChEBI" id="CHEBI:456215"/>
        <dbReference type="ChEBI" id="CHEBI:456216"/>
        <dbReference type="EC" id="4.2.1.136"/>
    </reaction>
</comment>
<dbReference type="GO" id="GO:0005524">
    <property type="term" value="F:ATP binding"/>
    <property type="evidence" value="ECO:0007669"/>
    <property type="project" value="UniProtKB-KW"/>
</dbReference>
<dbReference type="OrthoDB" id="9806925at2"/>
<evidence type="ECO:0000256" key="3">
    <source>
        <dbReference type="ARBA" id="ARBA00022857"/>
    </source>
</evidence>
<protein>
    <recommendedName>
        <fullName evidence="6">ADP-dependent (S)-NAD(P)H-hydrate dehydratase</fullName>
        <ecNumber evidence="6">4.2.1.136</ecNumber>
    </recommendedName>
    <alternativeName>
        <fullName evidence="6">ADP-dependent NAD(P)HX dehydratase</fullName>
    </alternativeName>
</protein>
<comment type="similarity">
    <text evidence="6">Belongs to the NnrD/CARKD family.</text>
</comment>
<comment type="function">
    <text evidence="6">Catalyzes the dehydration of the S-form of NAD(P)HX at the expense of ADP, which is converted to AMP. Together with NAD(P)HX epimerase, which catalyzes the epimerization of the S- and R-forms, the enzyme allows the repair of both epimers of NAD(P)HX, a damaged form of NAD(P)H that is a result of enzymatic or heat-dependent hydration.</text>
</comment>
<dbReference type="Proteomes" id="UP000198415">
    <property type="component" value="Unassembled WGS sequence"/>
</dbReference>
<reference evidence="8 9" key="1">
    <citation type="submission" date="2017-06" db="EMBL/GenBank/DDBJ databases">
        <authorList>
            <person name="Kim H.J."/>
            <person name="Triplett B.A."/>
        </authorList>
    </citation>
    <scope>NUCLEOTIDE SEQUENCE [LARGE SCALE GENOMIC DNA]</scope>
    <source>
        <strain evidence="8 9">DSM 43151</strain>
    </source>
</reference>
<dbReference type="GO" id="GO:0052855">
    <property type="term" value="F:ADP-dependent NAD(P)H-hydrate dehydratase activity"/>
    <property type="evidence" value="ECO:0007669"/>
    <property type="project" value="UniProtKB-UniRule"/>
</dbReference>
<dbReference type="CDD" id="cd01171">
    <property type="entry name" value="YXKO-related"/>
    <property type="match status" value="1"/>
</dbReference>
<keyword evidence="1 6" id="KW-0547">Nucleotide-binding</keyword>
<comment type="caution">
    <text evidence="6">Lacks conserved residue(s) required for the propagation of feature annotation.</text>
</comment>
<evidence type="ECO:0000256" key="6">
    <source>
        <dbReference type="HAMAP-Rule" id="MF_01965"/>
    </source>
</evidence>
<feature type="domain" description="YjeF C-terminal" evidence="7">
    <location>
        <begin position="14"/>
        <end position="292"/>
    </location>
</feature>
<evidence type="ECO:0000313" key="9">
    <source>
        <dbReference type="Proteomes" id="UP000198415"/>
    </source>
</evidence>
<feature type="binding site" evidence="6">
    <location>
        <position position="49"/>
    </location>
    <ligand>
        <name>(6S)-NADPHX</name>
        <dbReference type="ChEBI" id="CHEBI:64076"/>
    </ligand>
</feature>
<comment type="cofactor">
    <cofactor evidence="6">
        <name>Mg(2+)</name>
        <dbReference type="ChEBI" id="CHEBI:18420"/>
    </cofactor>
</comment>
<dbReference type="GO" id="GO:0016301">
    <property type="term" value="F:kinase activity"/>
    <property type="evidence" value="ECO:0007669"/>
    <property type="project" value="UniProtKB-KW"/>
</dbReference>
<dbReference type="AlphaFoldDB" id="A0A239GV20"/>
<comment type="subunit">
    <text evidence="6">Homotetramer.</text>
</comment>
<keyword evidence="2 6" id="KW-0067">ATP-binding</keyword>
<name>A0A239GV20_9ACTN</name>
<dbReference type="EMBL" id="FZNR01000022">
    <property type="protein sequence ID" value="SNS72967.1"/>
    <property type="molecule type" value="Genomic_DNA"/>
</dbReference>
<evidence type="ECO:0000259" key="7">
    <source>
        <dbReference type="PROSITE" id="PS51383"/>
    </source>
</evidence>
<dbReference type="EC" id="4.2.1.136" evidence="6"/>
<keyword evidence="3 6" id="KW-0521">NADP</keyword>
<gene>
    <name evidence="6" type="primary">nnrD</name>
    <name evidence="8" type="ORF">SAMN06264365_12281</name>
</gene>
<evidence type="ECO:0000256" key="2">
    <source>
        <dbReference type="ARBA" id="ARBA00022840"/>
    </source>
</evidence>
<dbReference type="NCBIfam" id="TIGR00196">
    <property type="entry name" value="yjeF_cterm"/>
    <property type="match status" value="1"/>
</dbReference>
<keyword evidence="8" id="KW-0808">Transferase</keyword>
<dbReference type="PROSITE" id="PS51383">
    <property type="entry name" value="YJEF_C_3"/>
    <property type="match status" value="1"/>
</dbReference>
<dbReference type="GO" id="GO:0110051">
    <property type="term" value="P:metabolite repair"/>
    <property type="evidence" value="ECO:0007669"/>
    <property type="project" value="TreeGrafter"/>
</dbReference>
<keyword evidence="8" id="KW-0418">Kinase</keyword>
<feature type="binding site" evidence="6">
    <location>
        <position position="233"/>
    </location>
    <ligand>
        <name>(6S)-NADPHX</name>
        <dbReference type="ChEBI" id="CHEBI:64076"/>
    </ligand>
</feature>
<feature type="binding site" evidence="6">
    <location>
        <position position="232"/>
    </location>
    <ligand>
        <name>AMP</name>
        <dbReference type="ChEBI" id="CHEBI:456215"/>
    </ligand>
</feature>
<dbReference type="PANTHER" id="PTHR12592:SF0">
    <property type="entry name" value="ATP-DEPENDENT (S)-NAD(P)H-HYDRATE DEHYDRATASE"/>
    <property type="match status" value="1"/>
</dbReference>
<dbReference type="GO" id="GO:0052856">
    <property type="term" value="F:NAD(P)HX epimerase activity"/>
    <property type="evidence" value="ECO:0007669"/>
    <property type="project" value="TreeGrafter"/>
</dbReference>
<sequence>MPNQSEQAQAEQVITPRLLREWPLPAPSGGKESRGTVLVVGGSRFTPGAVLLAGVAALRAGAGRLQLAVTSSTAAALSIAVPEAGVVGLPETDEGSVSGDVPQHLLDLAADADVIAIGPGLDNVDETAALMRRVLAAADAKTAVVLDAYALGALARHPRLLAGRSRRVILTPNVVEAGHLLGRDPGDLAAEAMTLAGSYSAVISLYGHIAAPDGRCWREESGDVGLGTSGSGDVLAGIVTGLVSRGADTDQAACWGAFAHAVSGQRLAPRFGRTGFLARELVDEVAYTIAGL</sequence>
<dbReference type="PANTHER" id="PTHR12592">
    <property type="entry name" value="ATP-DEPENDENT (S)-NAD(P)H-HYDRATE DEHYDRATASE FAMILY MEMBER"/>
    <property type="match status" value="1"/>
</dbReference>
<evidence type="ECO:0000256" key="4">
    <source>
        <dbReference type="ARBA" id="ARBA00023027"/>
    </source>
</evidence>
<feature type="binding site" evidence="6">
    <location>
        <position position="120"/>
    </location>
    <ligand>
        <name>(6S)-NADPHX</name>
        <dbReference type="ChEBI" id="CHEBI:64076"/>
    </ligand>
</feature>
<proteinExistence type="inferred from homology"/>
<dbReference type="Gene3D" id="3.40.1190.20">
    <property type="match status" value="1"/>
</dbReference>
<comment type="catalytic activity">
    <reaction evidence="6">
        <text>(6S)-NADHX + ADP = AMP + phosphate + NADH + H(+)</text>
        <dbReference type="Rhea" id="RHEA:32223"/>
        <dbReference type="ChEBI" id="CHEBI:15378"/>
        <dbReference type="ChEBI" id="CHEBI:43474"/>
        <dbReference type="ChEBI" id="CHEBI:57945"/>
        <dbReference type="ChEBI" id="CHEBI:64074"/>
        <dbReference type="ChEBI" id="CHEBI:456215"/>
        <dbReference type="ChEBI" id="CHEBI:456216"/>
        <dbReference type="EC" id="4.2.1.136"/>
    </reaction>
</comment>
<dbReference type="HAMAP" id="MF_01965">
    <property type="entry name" value="NADHX_dehydratase"/>
    <property type="match status" value="1"/>
</dbReference>
<keyword evidence="5 6" id="KW-0456">Lyase</keyword>
<evidence type="ECO:0000313" key="8">
    <source>
        <dbReference type="EMBL" id="SNS72967.1"/>
    </source>
</evidence>
<dbReference type="InterPro" id="IPR000631">
    <property type="entry name" value="CARKD"/>
</dbReference>
<organism evidence="8 9">
    <name type="scientific">Actinoplanes regularis</name>
    <dbReference type="NCBI Taxonomy" id="52697"/>
    <lineage>
        <taxon>Bacteria</taxon>
        <taxon>Bacillati</taxon>
        <taxon>Actinomycetota</taxon>
        <taxon>Actinomycetes</taxon>
        <taxon>Micromonosporales</taxon>
        <taxon>Micromonosporaceae</taxon>
        <taxon>Actinoplanes</taxon>
    </lineage>
</organism>
<dbReference type="SUPFAM" id="SSF53613">
    <property type="entry name" value="Ribokinase-like"/>
    <property type="match status" value="1"/>
</dbReference>
<evidence type="ECO:0000256" key="5">
    <source>
        <dbReference type="ARBA" id="ARBA00023239"/>
    </source>
</evidence>
<dbReference type="InterPro" id="IPR029056">
    <property type="entry name" value="Ribokinase-like"/>
</dbReference>
<evidence type="ECO:0000256" key="1">
    <source>
        <dbReference type="ARBA" id="ARBA00022741"/>
    </source>
</evidence>
<accession>A0A239GV20</accession>
<dbReference type="RefSeq" id="WP_089297875.1">
    <property type="nucleotide sequence ID" value="NZ_BOMU01000100.1"/>
</dbReference>
<dbReference type="Pfam" id="PF01256">
    <property type="entry name" value="Carb_kinase"/>
    <property type="match status" value="1"/>
</dbReference>